<keyword evidence="3" id="KW-1185">Reference proteome</keyword>
<evidence type="ECO:0000313" key="3">
    <source>
        <dbReference type="Proteomes" id="UP000777482"/>
    </source>
</evidence>
<dbReference type="InterPro" id="IPR025714">
    <property type="entry name" value="Methyltranfer_dom"/>
</dbReference>
<dbReference type="SUPFAM" id="SSF53335">
    <property type="entry name" value="S-adenosyl-L-methionine-dependent methyltransferases"/>
    <property type="match status" value="1"/>
</dbReference>
<dbReference type="PANTHER" id="PTHR43861">
    <property type="entry name" value="TRANS-ACONITATE 2-METHYLTRANSFERASE-RELATED"/>
    <property type="match status" value="1"/>
</dbReference>
<dbReference type="EMBL" id="PUHQ01000112">
    <property type="protein sequence ID" value="KAG0655770.1"/>
    <property type="molecule type" value="Genomic_DNA"/>
</dbReference>
<dbReference type="PANTHER" id="PTHR43861:SF1">
    <property type="entry name" value="TRANS-ACONITATE 2-METHYLTRANSFERASE"/>
    <property type="match status" value="1"/>
</dbReference>
<accession>A0A9P7B2D9</accession>
<evidence type="ECO:0000313" key="2">
    <source>
        <dbReference type="EMBL" id="KAG0655770.1"/>
    </source>
</evidence>
<sequence length="275" mass="29748">MSTSKEDKWSAERYNSNASFVYSSAYTSPTLDLLSARPGERILDLGCGSGELTLSALLPAVQPNGSVVGFDASPDLLAKARTNAASSPLSNEATVPVTWIEGDGHDLEKSGEKEAFDAVFSNAALHWMKRDPAQVVRGVYGLLKPGGRFVGEMGGAMNMIGVRSVLHTVLGEYGVDAAAVDPWFFPTPAQYSAILQAAGFGVESCELIPRPTPLPESGLAGWLDTFAFAFLDALPATVDREQVKAEVCRRLEVDMKHGEQWTTMYVRLRFKARKE</sequence>
<dbReference type="Pfam" id="PF13847">
    <property type="entry name" value="Methyltransf_31"/>
    <property type="match status" value="1"/>
</dbReference>
<reference evidence="2 3" key="1">
    <citation type="submission" date="2020-11" db="EMBL/GenBank/DDBJ databases">
        <title>Kefir isolates.</title>
        <authorList>
            <person name="Marcisauskas S."/>
            <person name="Kim Y."/>
            <person name="Blasche S."/>
        </authorList>
    </citation>
    <scope>NUCLEOTIDE SEQUENCE [LARGE SCALE GENOMIC DNA]</scope>
    <source>
        <strain evidence="2 3">KR</strain>
    </source>
</reference>
<dbReference type="CDD" id="cd02440">
    <property type="entry name" value="AdoMet_MTases"/>
    <property type="match status" value="1"/>
</dbReference>
<dbReference type="AlphaFoldDB" id="A0A9P7B2D9"/>
<dbReference type="OrthoDB" id="10017101at2759"/>
<dbReference type="Gene3D" id="3.40.50.150">
    <property type="entry name" value="Vaccinia Virus protein VP39"/>
    <property type="match status" value="1"/>
</dbReference>
<name>A0A9P7B2D9_RHOMI</name>
<organism evidence="2 3">
    <name type="scientific">Rhodotorula mucilaginosa</name>
    <name type="common">Yeast</name>
    <name type="synonym">Rhodotorula rubra</name>
    <dbReference type="NCBI Taxonomy" id="5537"/>
    <lineage>
        <taxon>Eukaryota</taxon>
        <taxon>Fungi</taxon>
        <taxon>Dikarya</taxon>
        <taxon>Basidiomycota</taxon>
        <taxon>Pucciniomycotina</taxon>
        <taxon>Microbotryomycetes</taxon>
        <taxon>Sporidiobolales</taxon>
        <taxon>Sporidiobolaceae</taxon>
        <taxon>Rhodotorula</taxon>
    </lineage>
</organism>
<comment type="caution">
    <text evidence="2">The sequence shown here is derived from an EMBL/GenBank/DDBJ whole genome shotgun (WGS) entry which is preliminary data.</text>
</comment>
<gene>
    <name evidence="2" type="ORF">C6P46_000732</name>
</gene>
<dbReference type="Proteomes" id="UP000777482">
    <property type="component" value="Unassembled WGS sequence"/>
</dbReference>
<evidence type="ECO:0000259" key="1">
    <source>
        <dbReference type="Pfam" id="PF13847"/>
    </source>
</evidence>
<proteinExistence type="predicted"/>
<feature type="domain" description="Methyltransferase" evidence="1">
    <location>
        <begin position="38"/>
        <end position="150"/>
    </location>
</feature>
<protein>
    <recommendedName>
        <fullName evidence="1">Methyltransferase domain-containing protein</fullName>
    </recommendedName>
</protein>
<dbReference type="InterPro" id="IPR029063">
    <property type="entry name" value="SAM-dependent_MTases_sf"/>
</dbReference>